<name>A0A835L301_SPOEX</name>
<evidence type="ECO:0000256" key="1">
    <source>
        <dbReference type="SAM" id="Phobius"/>
    </source>
</evidence>
<accession>A0A835L301</accession>
<keyword evidence="1" id="KW-0472">Membrane</keyword>
<gene>
    <name evidence="2" type="ORF">HW555_008919</name>
</gene>
<proteinExistence type="predicted"/>
<keyword evidence="1" id="KW-1133">Transmembrane helix</keyword>
<reference evidence="2" key="1">
    <citation type="submission" date="2020-08" db="EMBL/GenBank/DDBJ databases">
        <title>Spodoptera exigua strain:BAW_Kor-Di-RS1 Genome sequencing and assembly.</title>
        <authorList>
            <person name="Kim J."/>
            <person name="Nam H.Y."/>
            <person name="Kwon M."/>
            <person name="Choi J.H."/>
            <person name="Cho S.R."/>
            <person name="Kim G.-H."/>
        </authorList>
    </citation>
    <scope>NUCLEOTIDE SEQUENCE</scope>
    <source>
        <strain evidence="2">BAW_Kor-Di-RS1</strain>
        <tissue evidence="2">Whole-body</tissue>
    </source>
</reference>
<keyword evidence="3" id="KW-1185">Reference proteome</keyword>
<evidence type="ECO:0000313" key="2">
    <source>
        <dbReference type="EMBL" id="KAF9412607.1"/>
    </source>
</evidence>
<sequence>MKNILSLRQKEFFNRNLVRFRFDALYQPQKGLELYAKNRIRKKPHFLQEDAFALAAFGSAVLALEIIIYLTTRYWNVGLKEKISSALKI</sequence>
<feature type="transmembrane region" description="Helical" evidence="1">
    <location>
        <begin position="51"/>
        <end position="70"/>
    </location>
</feature>
<dbReference type="EMBL" id="JACKWZ010000183">
    <property type="protein sequence ID" value="KAF9412607.1"/>
    <property type="molecule type" value="Genomic_DNA"/>
</dbReference>
<comment type="caution">
    <text evidence="2">The sequence shown here is derived from an EMBL/GenBank/DDBJ whole genome shotgun (WGS) entry which is preliminary data.</text>
</comment>
<protein>
    <submittedName>
        <fullName evidence="2">Uncharacterized protein</fullName>
    </submittedName>
</protein>
<dbReference type="Proteomes" id="UP000648187">
    <property type="component" value="Unassembled WGS sequence"/>
</dbReference>
<keyword evidence="1" id="KW-0812">Transmembrane</keyword>
<evidence type="ECO:0000313" key="3">
    <source>
        <dbReference type="Proteomes" id="UP000648187"/>
    </source>
</evidence>
<organism evidence="2 3">
    <name type="scientific">Spodoptera exigua</name>
    <name type="common">Beet armyworm</name>
    <name type="synonym">Noctua fulgens</name>
    <dbReference type="NCBI Taxonomy" id="7107"/>
    <lineage>
        <taxon>Eukaryota</taxon>
        <taxon>Metazoa</taxon>
        <taxon>Ecdysozoa</taxon>
        <taxon>Arthropoda</taxon>
        <taxon>Hexapoda</taxon>
        <taxon>Insecta</taxon>
        <taxon>Pterygota</taxon>
        <taxon>Neoptera</taxon>
        <taxon>Endopterygota</taxon>
        <taxon>Lepidoptera</taxon>
        <taxon>Glossata</taxon>
        <taxon>Ditrysia</taxon>
        <taxon>Noctuoidea</taxon>
        <taxon>Noctuidae</taxon>
        <taxon>Amphipyrinae</taxon>
        <taxon>Spodoptera</taxon>
    </lineage>
</organism>
<dbReference type="AlphaFoldDB" id="A0A835L301"/>